<protein>
    <submittedName>
        <fullName evidence="1">Uncharacterized protein</fullName>
    </submittedName>
</protein>
<organism evidence="1">
    <name type="scientific">Lepeophtheirus salmonis</name>
    <name type="common">Salmon louse</name>
    <name type="synonym">Caligus salmonis</name>
    <dbReference type="NCBI Taxonomy" id="72036"/>
    <lineage>
        <taxon>Eukaryota</taxon>
        <taxon>Metazoa</taxon>
        <taxon>Ecdysozoa</taxon>
        <taxon>Arthropoda</taxon>
        <taxon>Crustacea</taxon>
        <taxon>Multicrustacea</taxon>
        <taxon>Hexanauplia</taxon>
        <taxon>Copepoda</taxon>
        <taxon>Siphonostomatoida</taxon>
        <taxon>Caligidae</taxon>
        <taxon>Lepeophtheirus</taxon>
    </lineage>
</organism>
<reference evidence="1" key="1">
    <citation type="submission" date="2014-05" db="EMBL/GenBank/DDBJ databases">
        <authorList>
            <person name="Chronopoulou M."/>
        </authorList>
    </citation>
    <scope>NUCLEOTIDE SEQUENCE</scope>
    <source>
        <tissue evidence="1">Whole organism</tissue>
    </source>
</reference>
<dbReference type="AlphaFoldDB" id="A0A0K2TZG2"/>
<dbReference type="EMBL" id="HACA01013879">
    <property type="protein sequence ID" value="CDW31240.1"/>
    <property type="molecule type" value="Transcribed_RNA"/>
</dbReference>
<sequence length="50" mass="5784">MGVVNSALSHLPDQKVFDKIRKLSSTSLNSFVKEFLETAKEEFEEKWKNP</sequence>
<evidence type="ECO:0000313" key="1">
    <source>
        <dbReference type="EMBL" id="CDW31240.1"/>
    </source>
</evidence>
<accession>A0A0K2TZG2</accession>
<name>A0A0K2TZG2_LEPSM</name>
<feature type="non-terminal residue" evidence="1">
    <location>
        <position position="50"/>
    </location>
</feature>
<proteinExistence type="predicted"/>